<dbReference type="RefSeq" id="WP_236866025.1">
    <property type="nucleotide sequence ID" value="NZ_BAABAZ010000006.1"/>
</dbReference>
<dbReference type="InterPro" id="IPR025889">
    <property type="entry name" value="GSP17M-like_dom"/>
</dbReference>
<accession>A0ABP8EK34</accession>
<dbReference type="EMBL" id="BAABAZ010000006">
    <property type="protein sequence ID" value="GAA4284307.1"/>
    <property type="molecule type" value="Genomic_DNA"/>
</dbReference>
<evidence type="ECO:0000313" key="3">
    <source>
        <dbReference type="EMBL" id="GAA4284307.1"/>
    </source>
</evidence>
<keyword evidence="4" id="KW-1185">Reference proteome</keyword>
<feature type="transmembrane region" description="Helical" evidence="1">
    <location>
        <begin position="106"/>
        <end position="127"/>
    </location>
</feature>
<evidence type="ECO:0000256" key="1">
    <source>
        <dbReference type="SAM" id="Phobius"/>
    </source>
</evidence>
<proteinExistence type="predicted"/>
<keyword evidence="1" id="KW-0472">Membrane</keyword>
<feature type="transmembrane region" description="Helical" evidence="1">
    <location>
        <begin position="74"/>
        <end position="100"/>
    </location>
</feature>
<gene>
    <name evidence="3" type="ORF">GCM10022261_18380</name>
</gene>
<dbReference type="Proteomes" id="UP001501586">
    <property type="component" value="Unassembled WGS sequence"/>
</dbReference>
<sequence length="165" mass="17339">MTESASTPPESTPVPPRPGFAPREAIAHFQDYAAAEAAVDLLSDKGFDVSSVRIVGHNLRSVENVTGRMNYGKAALYGAGSGAWIGLLLGLILAIFVPLVGMLSTVLWTVVLGAVWGLIFGLIGFAISGGRRSFRSVGGLKAESYTVEVDQPHAAEAMRVLAQGR</sequence>
<keyword evidence="1" id="KW-0812">Transmembrane</keyword>
<feature type="domain" description="General stress protein 17M-like" evidence="2">
    <location>
        <begin position="25"/>
        <end position="96"/>
    </location>
</feature>
<evidence type="ECO:0000313" key="4">
    <source>
        <dbReference type="Proteomes" id="UP001501586"/>
    </source>
</evidence>
<organism evidence="3 4">
    <name type="scientific">Brevibacterium daeguense</name>
    <dbReference type="NCBI Taxonomy" id="909936"/>
    <lineage>
        <taxon>Bacteria</taxon>
        <taxon>Bacillati</taxon>
        <taxon>Actinomycetota</taxon>
        <taxon>Actinomycetes</taxon>
        <taxon>Micrococcales</taxon>
        <taxon>Brevibacteriaceae</taxon>
        <taxon>Brevibacterium</taxon>
    </lineage>
</organism>
<comment type="caution">
    <text evidence="3">The sequence shown here is derived from an EMBL/GenBank/DDBJ whole genome shotgun (WGS) entry which is preliminary data.</text>
</comment>
<reference evidence="4" key="1">
    <citation type="journal article" date="2019" name="Int. J. Syst. Evol. Microbiol.">
        <title>The Global Catalogue of Microorganisms (GCM) 10K type strain sequencing project: providing services to taxonomists for standard genome sequencing and annotation.</title>
        <authorList>
            <consortium name="The Broad Institute Genomics Platform"/>
            <consortium name="The Broad Institute Genome Sequencing Center for Infectious Disease"/>
            <person name="Wu L."/>
            <person name="Ma J."/>
        </authorList>
    </citation>
    <scope>NUCLEOTIDE SEQUENCE [LARGE SCALE GENOMIC DNA]</scope>
    <source>
        <strain evidence="4">JCM 17458</strain>
    </source>
</reference>
<protein>
    <recommendedName>
        <fullName evidence="2">General stress protein 17M-like domain-containing protein</fullName>
    </recommendedName>
</protein>
<keyword evidence="1" id="KW-1133">Transmembrane helix</keyword>
<name>A0ABP8EK34_9MICO</name>
<dbReference type="Pfam" id="PF11181">
    <property type="entry name" value="YflT"/>
    <property type="match status" value="1"/>
</dbReference>
<evidence type="ECO:0000259" key="2">
    <source>
        <dbReference type="Pfam" id="PF11181"/>
    </source>
</evidence>